<sequence>MEINPVIGFASVKVVTKEGKFVSKPTYLHRLPVGESEDSIDINKIESELLTGLRKVVEQHPPTEYESNFGYYLEYTKASYPK</sequence>
<protein>
    <submittedName>
        <fullName evidence="1">Uncharacterized protein</fullName>
    </submittedName>
</protein>
<name>A0A2P1CCL7_9CAUD</name>
<proteinExistence type="predicted"/>
<dbReference type="KEGG" id="vg:55607698"/>
<keyword evidence="2" id="KW-1185">Reference proteome</keyword>
<dbReference type="EMBL" id="MG922974">
    <property type="protein sequence ID" value="AVJ48976.1"/>
    <property type="molecule type" value="Genomic_DNA"/>
</dbReference>
<organism evidence="1 2">
    <name type="scientific">Klebsiella phage KP8</name>
    <dbReference type="NCBI Taxonomy" id="2099850"/>
    <lineage>
        <taxon>Viruses</taxon>
        <taxon>Duplodnaviria</taxon>
        <taxon>Heunggongvirae</taxon>
        <taxon>Uroviricota</taxon>
        <taxon>Caudoviricetes</taxon>
        <taxon>Schitoviridae</taxon>
        <taxon>Enquatrovirinae</taxon>
        <taxon>Kaypoctavirus</taxon>
        <taxon>Kaypoctavirus KP8</taxon>
    </lineage>
</organism>
<dbReference type="RefSeq" id="YP_009837508.1">
    <property type="nucleotide sequence ID" value="NC_048700.1"/>
</dbReference>
<dbReference type="GeneID" id="55607698"/>
<dbReference type="Proteomes" id="UP000241488">
    <property type="component" value="Segment"/>
</dbReference>
<reference evidence="2" key="1">
    <citation type="submission" date="2018-02" db="EMBL/GenBank/DDBJ databases">
        <title>Complete genome of Klebsiella pneumoniae Podoviridae bacteriophage KP8.</title>
        <authorList>
            <person name="Bokovaya O."/>
            <person name="Tikunov A."/>
            <person name="Morozova V."/>
        </authorList>
    </citation>
    <scope>NUCLEOTIDE SEQUENCE [LARGE SCALE GENOMIC DNA]</scope>
</reference>
<accession>A0A2P1CCL7</accession>
<evidence type="ECO:0000313" key="2">
    <source>
        <dbReference type="Proteomes" id="UP000241488"/>
    </source>
</evidence>
<evidence type="ECO:0000313" key="1">
    <source>
        <dbReference type="EMBL" id="AVJ48976.1"/>
    </source>
</evidence>